<dbReference type="Proteomes" id="UP000202994">
    <property type="component" value="Segment"/>
</dbReference>
<sequence>MSEKVAVVGCGAAKRDEASRAEDLYTSNYFRP</sequence>
<dbReference type="RefSeq" id="YP_008058618.1">
    <property type="nucleotide sequence ID" value="NC_021321.1"/>
</dbReference>
<accession>R4T7J0</accession>
<dbReference type="GeneID" id="16194745"/>
<evidence type="ECO:0000313" key="1">
    <source>
        <dbReference type="EMBL" id="AGM10800.1"/>
    </source>
</evidence>
<dbReference type="KEGG" id="vg:16194745"/>
<name>R4T7J0_9CAUD</name>
<dbReference type="EMBL" id="KC292020">
    <property type="protein sequence ID" value="AGM10800.1"/>
    <property type="molecule type" value="Genomic_DNA"/>
</dbReference>
<organism evidence="1 2">
    <name type="scientific">Halorubrum tailed phage 8</name>
    <dbReference type="NCBI Taxonomy" id="2847109"/>
    <lineage>
        <taxon>Viruses</taxon>
        <taxon>Duplodnaviria</taxon>
        <taxon>Heunggongvirae</taxon>
        <taxon>Uroviricota</taxon>
        <taxon>Caudoviricetes</taxon>
        <taxon>Thumleimavirales</taxon>
        <taxon>Hafunaviridae</taxon>
        <taxon>Haloferacalesvirus</taxon>
        <taxon>Haloferacalesvirus salis</taxon>
        <taxon>Haloferacalesvirus HRTV8</taxon>
    </lineage>
</organism>
<evidence type="ECO:0000313" key="2">
    <source>
        <dbReference type="Proteomes" id="UP000202994"/>
    </source>
</evidence>
<keyword evidence="2" id="KW-1185">Reference proteome</keyword>
<reference evidence="1 2" key="1">
    <citation type="submission" date="2012-12" db="EMBL/GenBank/DDBJ databases">
        <authorList>
            <person name="Sencilo A."/>
            <person name="Jacobs-Sera D."/>
            <person name="Russell D.A."/>
            <person name="Ko C."/>
            <person name="Atanasova N."/>
            <person name="Osterlund E."/>
            <person name="Oksanen H.M."/>
            <person name="Bamford D.H."/>
            <person name="Hatfull G.F."/>
            <person name="Roine E."/>
            <person name="Hendrix R.W."/>
        </authorList>
    </citation>
    <scope>NUCLEOTIDE SEQUENCE [LARGE SCALE GENOMIC DNA]</scope>
</reference>
<gene>
    <name evidence="1" type="primary">54</name>
    <name evidence="1" type="ORF">HRTV8_54</name>
</gene>
<protein>
    <submittedName>
        <fullName evidence="1">Uncharacterized protein</fullName>
    </submittedName>
</protein>
<proteinExistence type="predicted"/>